<evidence type="ECO:0000313" key="2">
    <source>
        <dbReference type="EMBL" id="KAH7312736.1"/>
    </source>
</evidence>
<accession>A0A8K0WNY0</accession>
<gene>
    <name evidence="2" type="ORF">B0I35DRAFT_61048</name>
</gene>
<organism evidence="2 3">
    <name type="scientific">Stachybotrys elegans</name>
    <dbReference type="NCBI Taxonomy" id="80388"/>
    <lineage>
        <taxon>Eukaryota</taxon>
        <taxon>Fungi</taxon>
        <taxon>Dikarya</taxon>
        <taxon>Ascomycota</taxon>
        <taxon>Pezizomycotina</taxon>
        <taxon>Sordariomycetes</taxon>
        <taxon>Hypocreomycetidae</taxon>
        <taxon>Hypocreales</taxon>
        <taxon>Stachybotryaceae</taxon>
        <taxon>Stachybotrys</taxon>
    </lineage>
</organism>
<reference evidence="2" key="1">
    <citation type="journal article" date="2021" name="Nat. Commun.">
        <title>Genetic determinants of endophytism in the Arabidopsis root mycobiome.</title>
        <authorList>
            <person name="Mesny F."/>
            <person name="Miyauchi S."/>
            <person name="Thiergart T."/>
            <person name="Pickel B."/>
            <person name="Atanasova L."/>
            <person name="Karlsson M."/>
            <person name="Huettel B."/>
            <person name="Barry K.W."/>
            <person name="Haridas S."/>
            <person name="Chen C."/>
            <person name="Bauer D."/>
            <person name="Andreopoulos W."/>
            <person name="Pangilinan J."/>
            <person name="LaButti K."/>
            <person name="Riley R."/>
            <person name="Lipzen A."/>
            <person name="Clum A."/>
            <person name="Drula E."/>
            <person name="Henrissat B."/>
            <person name="Kohler A."/>
            <person name="Grigoriev I.V."/>
            <person name="Martin F.M."/>
            <person name="Hacquard S."/>
        </authorList>
    </citation>
    <scope>NUCLEOTIDE SEQUENCE</scope>
    <source>
        <strain evidence="2">MPI-CAGE-CH-0235</strain>
    </source>
</reference>
<keyword evidence="3" id="KW-1185">Reference proteome</keyword>
<keyword evidence="1" id="KW-0732">Signal</keyword>
<proteinExistence type="predicted"/>
<evidence type="ECO:0008006" key="4">
    <source>
        <dbReference type="Google" id="ProtNLM"/>
    </source>
</evidence>
<feature type="chain" id="PRO_5035447665" description="Secreted protein" evidence="1">
    <location>
        <begin position="20"/>
        <end position="168"/>
    </location>
</feature>
<dbReference type="Proteomes" id="UP000813444">
    <property type="component" value="Unassembled WGS sequence"/>
</dbReference>
<feature type="signal peptide" evidence="1">
    <location>
        <begin position="1"/>
        <end position="19"/>
    </location>
</feature>
<dbReference type="EMBL" id="JAGPNK010000010">
    <property type="protein sequence ID" value="KAH7312736.1"/>
    <property type="molecule type" value="Genomic_DNA"/>
</dbReference>
<evidence type="ECO:0000313" key="3">
    <source>
        <dbReference type="Proteomes" id="UP000813444"/>
    </source>
</evidence>
<name>A0A8K0WNY0_9HYPO</name>
<dbReference type="AlphaFoldDB" id="A0A8K0WNY0"/>
<protein>
    <recommendedName>
        <fullName evidence="4">Secreted protein</fullName>
    </recommendedName>
</protein>
<sequence length="168" mass="18635">MQPATCSSTLCSLIAACVCVRVPARKKEGNVQQRADCVCAMHAHKHVHAGTFANKKNRGVLNGDEDYDKPGFISWRFAGRGQGFSFSSLFKLPICGAFFYTSFPSLLAPFLPRGTLLSLFSLLYCISETVGADEMMRKKRAGQNAQDMGGDVQRLLFQREVIPHDRNR</sequence>
<comment type="caution">
    <text evidence="2">The sequence shown here is derived from an EMBL/GenBank/DDBJ whole genome shotgun (WGS) entry which is preliminary data.</text>
</comment>
<evidence type="ECO:0000256" key="1">
    <source>
        <dbReference type="SAM" id="SignalP"/>
    </source>
</evidence>